<dbReference type="EMBL" id="CP060412">
    <property type="protein sequence ID" value="QNK02874.1"/>
    <property type="molecule type" value="Genomic_DNA"/>
</dbReference>
<accession>A0A7G8Q7W6</accession>
<feature type="domain" description="DUF6630" evidence="1">
    <location>
        <begin position="25"/>
        <end position="169"/>
    </location>
</feature>
<proteinExistence type="predicted"/>
<dbReference type="InterPro" id="IPR046582">
    <property type="entry name" value="DUF6630"/>
</dbReference>
<name>A0A7G8Q7W6_9GAMM</name>
<dbReference type="Proteomes" id="UP000515873">
    <property type="component" value="Chromosome"/>
</dbReference>
<evidence type="ECO:0000313" key="2">
    <source>
        <dbReference type="EMBL" id="QNK02874.1"/>
    </source>
</evidence>
<reference evidence="2 3" key="1">
    <citation type="submission" date="2020-08" db="EMBL/GenBank/DDBJ databases">
        <title>Dyella sp. G9 isolated from forest soil.</title>
        <authorList>
            <person name="Fu J."/>
            <person name="Qiu L."/>
        </authorList>
    </citation>
    <scope>NUCLEOTIDE SEQUENCE [LARGE SCALE GENOMIC DNA]</scope>
    <source>
        <strain evidence="2 3">G9</strain>
    </source>
</reference>
<dbReference type="AlphaFoldDB" id="A0A7G8Q7W6"/>
<keyword evidence="3" id="KW-1185">Reference proteome</keyword>
<gene>
    <name evidence="2" type="ORF">H8F01_07075</name>
</gene>
<organism evidence="2 3">
    <name type="scientific">Dyella telluris</name>
    <dbReference type="NCBI Taxonomy" id="2763498"/>
    <lineage>
        <taxon>Bacteria</taxon>
        <taxon>Pseudomonadati</taxon>
        <taxon>Pseudomonadota</taxon>
        <taxon>Gammaproteobacteria</taxon>
        <taxon>Lysobacterales</taxon>
        <taxon>Rhodanobacteraceae</taxon>
        <taxon>Dyella</taxon>
    </lineage>
</organism>
<dbReference type="RefSeq" id="WP_187058303.1">
    <property type="nucleotide sequence ID" value="NZ_CP060412.1"/>
</dbReference>
<protein>
    <recommendedName>
        <fullName evidence="1">DUF6630 domain-containing protein</fullName>
    </recommendedName>
</protein>
<dbReference type="Pfam" id="PF20335">
    <property type="entry name" value="DUF6630"/>
    <property type="match status" value="1"/>
</dbReference>
<dbReference type="KEGG" id="dtl:H8F01_07075"/>
<evidence type="ECO:0000259" key="1">
    <source>
        <dbReference type="Pfam" id="PF20335"/>
    </source>
</evidence>
<evidence type="ECO:0000313" key="3">
    <source>
        <dbReference type="Proteomes" id="UP000515873"/>
    </source>
</evidence>
<sequence length="176" mass="19897">MTPSDHDFDHGHEFDEDDDSLDAYVWQLFLLINPGDDDSAFQQFAAYREAVGDTPDDDVDVAQVVGQVADWRATFHVDEGDTRSLVQAIEELASRWNLDIDWDGDADEDEFHASVDTSDLITLAYDNLAPHGYTLWLLDTDDDSIAGWITLSRDVEPMRELATELRVHVHRGNEMG</sequence>